<feature type="domain" description="Translin-associated factor X-interacting protein 1 N-terminal" evidence="4">
    <location>
        <begin position="282"/>
        <end position="383"/>
    </location>
</feature>
<proteinExistence type="evidence at transcript level"/>
<dbReference type="Pfam" id="PF15739">
    <property type="entry name" value="TSNAXIP1_N"/>
    <property type="match status" value="1"/>
</dbReference>
<dbReference type="PANTHER" id="PTHR34916">
    <property type="entry name" value="GI:13385330"/>
    <property type="match status" value="1"/>
</dbReference>
<keyword evidence="1 2" id="KW-0175">Coiled coil</keyword>
<name>A0A6F9D8W1_9ASCI</name>
<dbReference type="AlphaFoldDB" id="A0A6F9D8W1"/>
<evidence type="ECO:0000256" key="2">
    <source>
        <dbReference type="SAM" id="Coils"/>
    </source>
</evidence>
<sequence>MSKTRRTSTAEKPKNLHALMESTLNAHRRDIHDYASGHLNPNKLAKIPKNTTTLQTGKVVYWTTSNTQDQSSVQSNRRHQRGQMNTMTEALYDFSSGTAGAFPLYNSVVITESQENMTNPSPIDEKLERTIFREMEQLISQKDYPYFTADSSESVFSQPESRKKIQQKRLLSRKKSSKKVHIEELKLPELMLPCTSDSIFMPPSMQNDVLEFGGKMNERKRFVTTHHAGVTRRDQFQKLMDFNRNVLRQPETLEQKVRDGHKAVQHLEHKLVTRLLELQLKNLPFGPSFERLQLYAEIWSDLAVDSSMFGDLLAEIKREYDIYLTQLLDSMKTSDRGELARCLHAVEDLSQEEDLPVVAEELRKDVENLENVCMDVLNRNEKLCEDIEEEEDRIEEEKRLQQEEDEENMRRMLPVRRPHHKTPTKINRTDQDSFKGKRSTEERLKALRVDIWERLDKFSEEKKKMKTSFVPKPVLRNLQHAVKDTEVEWQKTQQQNEFLTVAIQDSDVTLETLFKKMGVDANSAR</sequence>
<dbReference type="EMBL" id="LR783503">
    <property type="protein sequence ID" value="CAB3227147.1"/>
    <property type="molecule type" value="mRNA"/>
</dbReference>
<feature type="coiled-coil region" evidence="2">
    <location>
        <begin position="359"/>
        <end position="407"/>
    </location>
</feature>
<evidence type="ECO:0000259" key="4">
    <source>
        <dbReference type="Pfam" id="PF15739"/>
    </source>
</evidence>
<evidence type="ECO:0000256" key="1">
    <source>
        <dbReference type="ARBA" id="ARBA00023054"/>
    </source>
</evidence>
<gene>
    <name evidence="5" type="primary">C6orf118</name>
</gene>
<reference evidence="5" key="1">
    <citation type="submission" date="2020-04" db="EMBL/GenBank/DDBJ databases">
        <authorList>
            <person name="Neveu A P."/>
        </authorList>
    </citation>
    <scope>NUCLEOTIDE SEQUENCE</scope>
    <source>
        <tissue evidence="5">Whole embryo</tissue>
    </source>
</reference>
<dbReference type="PANTHER" id="PTHR34916:SF1">
    <property type="entry name" value="GI:13385330"/>
    <property type="match status" value="1"/>
</dbReference>
<evidence type="ECO:0000313" key="5">
    <source>
        <dbReference type="EMBL" id="CAB3227147.1"/>
    </source>
</evidence>
<organism evidence="5">
    <name type="scientific">Phallusia mammillata</name>
    <dbReference type="NCBI Taxonomy" id="59560"/>
    <lineage>
        <taxon>Eukaryota</taxon>
        <taxon>Metazoa</taxon>
        <taxon>Chordata</taxon>
        <taxon>Tunicata</taxon>
        <taxon>Ascidiacea</taxon>
        <taxon>Phlebobranchia</taxon>
        <taxon>Ascidiidae</taxon>
        <taxon>Phallusia</taxon>
    </lineage>
</organism>
<feature type="region of interest" description="Disordered" evidence="3">
    <location>
        <begin position="419"/>
        <end position="439"/>
    </location>
</feature>
<accession>A0A6F9D8W1</accession>
<feature type="compositionally biased region" description="Basic and acidic residues" evidence="3">
    <location>
        <begin position="427"/>
        <end position="439"/>
    </location>
</feature>
<dbReference type="InterPro" id="IPR032755">
    <property type="entry name" value="TSNAXIP1_N"/>
</dbReference>
<protein>
    <submittedName>
        <fullName evidence="5">Uncharacterized protein C6orf118-like</fullName>
    </submittedName>
</protein>
<evidence type="ECO:0000256" key="3">
    <source>
        <dbReference type="SAM" id="MobiDB-lite"/>
    </source>
</evidence>